<dbReference type="PANTHER" id="PTHR48107">
    <property type="entry name" value="NADPH-DEPENDENT ALDEHYDE REDUCTASE-LIKE PROTEIN, CHLOROPLASTIC-RELATED"/>
    <property type="match status" value="1"/>
</dbReference>
<dbReference type="PANTHER" id="PTHR48107:SF7">
    <property type="entry name" value="RE15974P"/>
    <property type="match status" value="1"/>
</dbReference>
<evidence type="ECO:0000256" key="2">
    <source>
        <dbReference type="ARBA" id="ARBA00023002"/>
    </source>
</evidence>
<reference evidence="3" key="1">
    <citation type="submission" date="2021-03" db="EMBL/GenBank/DDBJ databases">
        <authorList>
            <person name="Palmer J.M."/>
        </authorList>
    </citation>
    <scope>NUCLEOTIDE SEQUENCE</scope>
    <source>
        <strain evidence="3">ARV_011</strain>
    </source>
</reference>
<evidence type="ECO:0000313" key="3">
    <source>
        <dbReference type="EMBL" id="KAG7192978.1"/>
    </source>
</evidence>
<proteinExistence type="inferred from homology"/>
<dbReference type="Proteomes" id="UP000790833">
    <property type="component" value="Unassembled WGS sequence"/>
</dbReference>
<dbReference type="RefSeq" id="XP_043048527.1">
    <property type="nucleotide sequence ID" value="XM_043191895.1"/>
</dbReference>
<organism evidence="3 4">
    <name type="scientific">Scheffersomyces spartinae</name>
    <dbReference type="NCBI Taxonomy" id="45513"/>
    <lineage>
        <taxon>Eukaryota</taxon>
        <taxon>Fungi</taxon>
        <taxon>Dikarya</taxon>
        <taxon>Ascomycota</taxon>
        <taxon>Saccharomycotina</taxon>
        <taxon>Pichiomycetes</taxon>
        <taxon>Debaryomycetaceae</taxon>
        <taxon>Scheffersomyces</taxon>
    </lineage>
</organism>
<keyword evidence="2" id="KW-0560">Oxidoreductase</keyword>
<dbReference type="PRINTS" id="PR00081">
    <property type="entry name" value="GDHRDH"/>
</dbReference>
<dbReference type="AlphaFoldDB" id="A0A9P7V886"/>
<dbReference type="InterPro" id="IPR002347">
    <property type="entry name" value="SDR_fam"/>
</dbReference>
<dbReference type="PRINTS" id="PR00080">
    <property type="entry name" value="SDRFAMILY"/>
</dbReference>
<dbReference type="GO" id="GO:0016614">
    <property type="term" value="F:oxidoreductase activity, acting on CH-OH group of donors"/>
    <property type="evidence" value="ECO:0007669"/>
    <property type="project" value="UniProtKB-ARBA"/>
</dbReference>
<dbReference type="Pfam" id="PF13561">
    <property type="entry name" value="adh_short_C2"/>
    <property type="match status" value="1"/>
</dbReference>
<comment type="similarity">
    <text evidence="1">Belongs to the short-chain dehydrogenases/reductases (SDR) family.</text>
</comment>
<accession>A0A9P7V886</accession>
<evidence type="ECO:0000313" key="4">
    <source>
        <dbReference type="Proteomes" id="UP000790833"/>
    </source>
</evidence>
<evidence type="ECO:0008006" key="5">
    <source>
        <dbReference type="Google" id="ProtNLM"/>
    </source>
</evidence>
<dbReference type="NCBIfam" id="NF009385">
    <property type="entry name" value="PRK12744.1"/>
    <property type="match status" value="1"/>
</dbReference>
<comment type="caution">
    <text evidence="3">The sequence shown here is derived from an EMBL/GenBank/DDBJ whole genome shotgun (WGS) entry which is preliminary data.</text>
</comment>
<keyword evidence="4" id="KW-1185">Reference proteome</keyword>
<protein>
    <recommendedName>
        <fullName evidence="5">Short chain dehydrogenase</fullName>
    </recommendedName>
</protein>
<dbReference type="SUPFAM" id="SSF51735">
    <property type="entry name" value="NAD(P)-binding Rossmann-fold domains"/>
    <property type="match status" value="1"/>
</dbReference>
<evidence type="ECO:0000256" key="1">
    <source>
        <dbReference type="ARBA" id="ARBA00006484"/>
    </source>
</evidence>
<dbReference type="InterPro" id="IPR036291">
    <property type="entry name" value="NAD(P)-bd_dom_sf"/>
</dbReference>
<dbReference type="Gene3D" id="3.40.50.720">
    <property type="entry name" value="NAD(P)-binding Rossmann-like Domain"/>
    <property type="match status" value="1"/>
</dbReference>
<sequence>MSFLSKVSLKGKSSIITGGTKNLGALTAREFAALGSDLILHYHSQSGTPEAEKLKKELESEYGIQVFLFAGDLKHQKANEDLFKFAIDKFGKVDVAVNNVGMVMKKPQVEFTEEEFETMDDRNNKAAFFFIQAASKYVAEGGRIISIVTSLLAAYTPNYGVYQGTKAPVEYYSKAASKELHGKQIAVNCVAPGPMDTPFFYGQETKESVEFCKSCGMGNRLTKIDDIVPILRFLATEGGWITGQTIFASGGFTAH</sequence>
<name>A0A9P7V886_9ASCO</name>
<dbReference type="OrthoDB" id="47007at2759"/>
<gene>
    <name evidence="3" type="ORF">KQ657_001088</name>
</gene>
<dbReference type="EMBL" id="JAHMUF010000014">
    <property type="protein sequence ID" value="KAG7192978.1"/>
    <property type="molecule type" value="Genomic_DNA"/>
</dbReference>
<dbReference type="GeneID" id="66114462"/>